<reference evidence="2 3" key="1">
    <citation type="submission" date="2017-10" db="EMBL/GenBank/DDBJ databases">
        <title>Nyctiphanis sp. nov., isolated from the stomach of the euphausiid Nyctiphanes simplex (Hansen, 1911) in the Gulf of California.</title>
        <authorList>
            <person name="Gomez-Gil B."/>
            <person name="Aguilar-Mendez M."/>
            <person name="Lopez-Cortes A."/>
            <person name="Gomez-Gutierrez J."/>
            <person name="Roque A."/>
            <person name="Lang E."/>
            <person name="Gonzalez-Castillo A."/>
        </authorList>
    </citation>
    <scope>NUCLEOTIDE SEQUENCE [LARGE SCALE GENOMIC DNA]</scope>
    <source>
        <strain evidence="2 3">CAIM 600</strain>
    </source>
</reference>
<dbReference type="OrthoDB" id="6195921at2"/>
<keyword evidence="1" id="KW-1133">Transmembrane helix</keyword>
<protein>
    <submittedName>
        <fullName evidence="2">Uncharacterized protein</fullName>
    </submittedName>
</protein>
<dbReference type="EMBL" id="PEIB01000003">
    <property type="protein sequence ID" value="RXJ74225.1"/>
    <property type="molecule type" value="Genomic_DNA"/>
</dbReference>
<sequence length="227" mass="25688">MTKLLKVDSAILLAIITVFFYLVGTTGYHGYINSMGLESSLLEKSYREILYKGLLIFLDSYMDLNNYIYILTAVIISMLFIHGMALKYLSSLKLKYFNFSKEAGKNTIYEGGKNVLNTVFPILIVSLLVVLLFSYLVHVHKVNNFSAKSTISNHIDNSFEKPRQINIKLDGKKRKMTLLVCGSSNCAAIENDTNIIFYFPTSIEFNHIHGPEILSYKIAAVDKDVTE</sequence>
<comment type="caution">
    <text evidence="2">The sequence shown here is derived from an EMBL/GenBank/DDBJ whole genome shotgun (WGS) entry which is preliminary data.</text>
</comment>
<evidence type="ECO:0000256" key="1">
    <source>
        <dbReference type="SAM" id="Phobius"/>
    </source>
</evidence>
<keyword evidence="3" id="KW-1185">Reference proteome</keyword>
<feature type="transmembrane region" description="Helical" evidence="1">
    <location>
        <begin position="67"/>
        <end position="89"/>
    </location>
</feature>
<name>A0A4Q0YTZ1_9GAMM</name>
<organism evidence="2 3">
    <name type="scientific">Veronia nyctiphanis</name>
    <dbReference type="NCBI Taxonomy" id="1278244"/>
    <lineage>
        <taxon>Bacteria</taxon>
        <taxon>Pseudomonadati</taxon>
        <taxon>Pseudomonadota</taxon>
        <taxon>Gammaproteobacteria</taxon>
        <taxon>Vibrionales</taxon>
        <taxon>Vibrionaceae</taxon>
        <taxon>Veronia</taxon>
    </lineage>
</organism>
<keyword evidence="1" id="KW-0472">Membrane</keyword>
<accession>A0A4Q0YTZ1</accession>
<dbReference type="AlphaFoldDB" id="A0A4Q0YTZ1"/>
<feature type="transmembrane region" description="Helical" evidence="1">
    <location>
        <begin position="115"/>
        <end position="137"/>
    </location>
</feature>
<keyword evidence="1" id="KW-0812">Transmembrane</keyword>
<dbReference type="Proteomes" id="UP000290287">
    <property type="component" value="Unassembled WGS sequence"/>
</dbReference>
<feature type="transmembrane region" description="Helical" evidence="1">
    <location>
        <begin position="12"/>
        <end position="32"/>
    </location>
</feature>
<gene>
    <name evidence="2" type="ORF">CS022_03925</name>
</gene>
<proteinExistence type="predicted"/>
<evidence type="ECO:0000313" key="2">
    <source>
        <dbReference type="EMBL" id="RXJ74225.1"/>
    </source>
</evidence>
<evidence type="ECO:0000313" key="3">
    <source>
        <dbReference type="Proteomes" id="UP000290287"/>
    </source>
</evidence>
<dbReference type="RefSeq" id="WP_129121186.1">
    <property type="nucleotide sequence ID" value="NZ_PEIB01000003.1"/>
</dbReference>